<keyword evidence="2" id="KW-0472">Membrane</keyword>
<evidence type="ECO:0000313" key="3">
    <source>
        <dbReference type="EMBL" id="PCH38114.1"/>
    </source>
</evidence>
<evidence type="ECO:0000256" key="2">
    <source>
        <dbReference type="SAM" id="Phobius"/>
    </source>
</evidence>
<dbReference type="Proteomes" id="UP000218811">
    <property type="component" value="Unassembled WGS sequence"/>
</dbReference>
<evidence type="ECO:0000256" key="1">
    <source>
        <dbReference type="SAM" id="MobiDB-lite"/>
    </source>
</evidence>
<reference evidence="3 4" key="1">
    <citation type="journal article" date="2012" name="Science">
        <title>The Paleozoic origin of enzymatic lignin decomposition reconstructed from 31 fungal genomes.</title>
        <authorList>
            <person name="Floudas D."/>
            <person name="Binder M."/>
            <person name="Riley R."/>
            <person name="Barry K."/>
            <person name="Blanchette R.A."/>
            <person name="Henrissat B."/>
            <person name="Martinez A.T."/>
            <person name="Otillar R."/>
            <person name="Spatafora J.W."/>
            <person name="Yadav J.S."/>
            <person name="Aerts A."/>
            <person name="Benoit I."/>
            <person name="Boyd A."/>
            <person name="Carlson A."/>
            <person name="Copeland A."/>
            <person name="Coutinho P.M."/>
            <person name="de Vries R.P."/>
            <person name="Ferreira P."/>
            <person name="Findley K."/>
            <person name="Foster B."/>
            <person name="Gaskell J."/>
            <person name="Glotzer D."/>
            <person name="Gorecki P."/>
            <person name="Heitman J."/>
            <person name="Hesse C."/>
            <person name="Hori C."/>
            <person name="Igarashi K."/>
            <person name="Jurgens J.A."/>
            <person name="Kallen N."/>
            <person name="Kersten P."/>
            <person name="Kohler A."/>
            <person name="Kuees U."/>
            <person name="Kumar T.K.A."/>
            <person name="Kuo A."/>
            <person name="LaButti K."/>
            <person name="Larrondo L.F."/>
            <person name="Lindquist E."/>
            <person name="Ling A."/>
            <person name="Lombard V."/>
            <person name="Lucas S."/>
            <person name="Lundell T."/>
            <person name="Martin R."/>
            <person name="McLaughlin D.J."/>
            <person name="Morgenstern I."/>
            <person name="Morin E."/>
            <person name="Murat C."/>
            <person name="Nagy L.G."/>
            <person name="Nolan M."/>
            <person name="Ohm R.A."/>
            <person name="Patyshakuliyeva A."/>
            <person name="Rokas A."/>
            <person name="Ruiz-Duenas F.J."/>
            <person name="Sabat G."/>
            <person name="Salamov A."/>
            <person name="Samejima M."/>
            <person name="Schmutz J."/>
            <person name="Slot J.C."/>
            <person name="St John F."/>
            <person name="Stenlid J."/>
            <person name="Sun H."/>
            <person name="Sun S."/>
            <person name="Syed K."/>
            <person name="Tsang A."/>
            <person name="Wiebenga A."/>
            <person name="Young D."/>
            <person name="Pisabarro A."/>
            <person name="Eastwood D.C."/>
            <person name="Martin F."/>
            <person name="Cullen D."/>
            <person name="Grigoriev I.V."/>
            <person name="Hibbett D.S."/>
        </authorList>
    </citation>
    <scope>NUCLEOTIDE SEQUENCE [LARGE SCALE GENOMIC DNA]</scope>
    <source>
        <strain evidence="3 4">MD-104</strain>
    </source>
</reference>
<organism evidence="3 4">
    <name type="scientific">Wolfiporia cocos (strain MD-104)</name>
    <name type="common">Brown rot fungus</name>
    <dbReference type="NCBI Taxonomy" id="742152"/>
    <lineage>
        <taxon>Eukaryota</taxon>
        <taxon>Fungi</taxon>
        <taxon>Dikarya</taxon>
        <taxon>Basidiomycota</taxon>
        <taxon>Agaricomycotina</taxon>
        <taxon>Agaricomycetes</taxon>
        <taxon>Polyporales</taxon>
        <taxon>Phaeolaceae</taxon>
        <taxon>Wolfiporia</taxon>
    </lineage>
</organism>
<name>A0A2H3JN92_WOLCO</name>
<keyword evidence="4" id="KW-1185">Reference proteome</keyword>
<feature type="region of interest" description="Disordered" evidence="1">
    <location>
        <begin position="1"/>
        <end position="42"/>
    </location>
</feature>
<dbReference type="AlphaFoldDB" id="A0A2H3JN92"/>
<accession>A0A2H3JN92</accession>
<proteinExistence type="predicted"/>
<keyword evidence="2" id="KW-0812">Transmembrane</keyword>
<dbReference type="EMBL" id="KB467942">
    <property type="protein sequence ID" value="PCH38114.1"/>
    <property type="molecule type" value="Genomic_DNA"/>
</dbReference>
<keyword evidence="2" id="KW-1133">Transmembrane helix</keyword>
<feature type="transmembrane region" description="Helical" evidence="2">
    <location>
        <begin position="88"/>
        <end position="112"/>
    </location>
</feature>
<evidence type="ECO:0000313" key="4">
    <source>
        <dbReference type="Proteomes" id="UP000218811"/>
    </source>
</evidence>
<sequence>MSPSETQPIGAPTASTGPGITAFTSTSIPTFSSGTVETSSAVRGSAHNTSDYMSMSATRSVPFGPTGSTQMASGTSISHSSGARNFPVAIVAGAAAGGAAALTILILAICCVRRRRRASSDERGGDDRVSQARIPTQVLDATLPTSINSTLLERPSPHINDSWDSEEALLSGMSISGIRGDDPSSDTGISTFALDTDMSLEGSHQEKVETHSDALPPYMSAMENSDNALQQQHRPSLRRHRLSLHPPASTGNVDVVPDNAAMTHDEVEMRRQIELLRSEVERLRVEIEPPAYE</sequence>
<gene>
    <name evidence="3" type="ORF">WOLCODRAFT_161316</name>
</gene>
<protein>
    <submittedName>
        <fullName evidence="3">Uncharacterized protein</fullName>
    </submittedName>
</protein>